<name>A0A0E9WJR6_ANGAN</name>
<organism evidence="1">
    <name type="scientific">Anguilla anguilla</name>
    <name type="common">European freshwater eel</name>
    <name type="synonym">Muraena anguilla</name>
    <dbReference type="NCBI Taxonomy" id="7936"/>
    <lineage>
        <taxon>Eukaryota</taxon>
        <taxon>Metazoa</taxon>
        <taxon>Chordata</taxon>
        <taxon>Craniata</taxon>
        <taxon>Vertebrata</taxon>
        <taxon>Euteleostomi</taxon>
        <taxon>Actinopterygii</taxon>
        <taxon>Neopterygii</taxon>
        <taxon>Teleostei</taxon>
        <taxon>Anguilliformes</taxon>
        <taxon>Anguillidae</taxon>
        <taxon>Anguilla</taxon>
    </lineage>
</organism>
<accession>A0A0E9WJR6</accession>
<dbReference type="AlphaFoldDB" id="A0A0E9WJR6"/>
<dbReference type="EMBL" id="GBXM01018782">
    <property type="protein sequence ID" value="JAH89795.1"/>
    <property type="molecule type" value="Transcribed_RNA"/>
</dbReference>
<proteinExistence type="predicted"/>
<reference evidence="1" key="1">
    <citation type="submission" date="2014-11" db="EMBL/GenBank/DDBJ databases">
        <authorList>
            <person name="Amaro Gonzalez C."/>
        </authorList>
    </citation>
    <scope>NUCLEOTIDE SEQUENCE</scope>
</reference>
<evidence type="ECO:0000313" key="1">
    <source>
        <dbReference type="EMBL" id="JAH89795.1"/>
    </source>
</evidence>
<protein>
    <submittedName>
        <fullName evidence="1">Uncharacterized protein</fullName>
    </submittedName>
</protein>
<reference evidence="1" key="2">
    <citation type="journal article" date="2015" name="Fish Shellfish Immunol.">
        <title>Early steps in the European eel (Anguilla anguilla)-Vibrio vulnificus interaction in the gills: Role of the RtxA13 toxin.</title>
        <authorList>
            <person name="Callol A."/>
            <person name="Pajuelo D."/>
            <person name="Ebbesson L."/>
            <person name="Teles M."/>
            <person name="MacKenzie S."/>
            <person name="Amaro C."/>
        </authorList>
    </citation>
    <scope>NUCLEOTIDE SEQUENCE</scope>
</reference>
<sequence length="52" mass="5718">MIASCCLGHLSRSWRAMGGSSHSESNIKRQVSLKLHQTLCVSMVFCSCTCLE</sequence>